<organism evidence="3">
    <name type="scientific">marine sediment metagenome</name>
    <dbReference type="NCBI Taxonomy" id="412755"/>
    <lineage>
        <taxon>unclassified sequences</taxon>
        <taxon>metagenomes</taxon>
        <taxon>ecological metagenomes</taxon>
    </lineage>
</organism>
<keyword evidence="1" id="KW-0472">Membrane</keyword>
<dbReference type="CDD" id="cd05379">
    <property type="entry name" value="CAP_bacterial"/>
    <property type="match status" value="1"/>
</dbReference>
<proteinExistence type="predicted"/>
<dbReference type="InterPro" id="IPR035940">
    <property type="entry name" value="CAP_sf"/>
</dbReference>
<dbReference type="PANTHER" id="PTHR31157">
    <property type="entry name" value="SCP DOMAIN-CONTAINING PROTEIN"/>
    <property type="match status" value="1"/>
</dbReference>
<dbReference type="EMBL" id="LAZR01021646">
    <property type="protein sequence ID" value="KKL84642.1"/>
    <property type="molecule type" value="Genomic_DNA"/>
</dbReference>
<dbReference type="PANTHER" id="PTHR31157:SF1">
    <property type="entry name" value="SCP DOMAIN-CONTAINING PROTEIN"/>
    <property type="match status" value="1"/>
</dbReference>
<dbReference type="Gene3D" id="3.40.33.10">
    <property type="entry name" value="CAP"/>
    <property type="match status" value="1"/>
</dbReference>
<evidence type="ECO:0000313" key="3">
    <source>
        <dbReference type="EMBL" id="KKL84642.1"/>
    </source>
</evidence>
<comment type="caution">
    <text evidence="3">The sequence shown here is derived from an EMBL/GenBank/DDBJ whole genome shotgun (WGS) entry which is preliminary data.</text>
</comment>
<protein>
    <recommendedName>
        <fullName evidence="2">SCP domain-containing protein</fullName>
    </recommendedName>
</protein>
<keyword evidence="1" id="KW-1133">Transmembrane helix</keyword>
<name>A0A0F9IB82_9ZZZZ</name>
<dbReference type="Pfam" id="PF00188">
    <property type="entry name" value="CAP"/>
    <property type="match status" value="1"/>
</dbReference>
<evidence type="ECO:0000256" key="1">
    <source>
        <dbReference type="SAM" id="Phobius"/>
    </source>
</evidence>
<dbReference type="SUPFAM" id="SSF55797">
    <property type="entry name" value="PR-1-like"/>
    <property type="match status" value="1"/>
</dbReference>
<keyword evidence="1" id="KW-0812">Transmembrane</keyword>
<evidence type="ECO:0000259" key="2">
    <source>
        <dbReference type="Pfam" id="PF00188"/>
    </source>
</evidence>
<gene>
    <name evidence="3" type="ORF">LCGC14_1962680</name>
</gene>
<feature type="transmembrane region" description="Helical" evidence="1">
    <location>
        <begin position="6"/>
        <end position="23"/>
    </location>
</feature>
<reference evidence="3" key="1">
    <citation type="journal article" date="2015" name="Nature">
        <title>Complex archaea that bridge the gap between prokaryotes and eukaryotes.</title>
        <authorList>
            <person name="Spang A."/>
            <person name="Saw J.H."/>
            <person name="Jorgensen S.L."/>
            <person name="Zaremba-Niedzwiedzka K."/>
            <person name="Martijn J."/>
            <person name="Lind A.E."/>
            <person name="van Eijk R."/>
            <person name="Schleper C."/>
            <person name="Guy L."/>
            <person name="Ettema T.J."/>
        </authorList>
    </citation>
    <scope>NUCLEOTIDE SEQUENCE</scope>
</reference>
<dbReference type="AlphaFoldDB" id="A0A0F9IB82"/>
<feature type="domain" description="SCP" evidence="2">
    <location>
        <begin position="42"/>
        <end position="160"/>
    </location>
</feature>
<sequence length="190" mass="20555">MRQAVAWGIVIPVLLLVIGLLMLRTVDCPTTVLSTGDTSVMLGLINDYRTENGLRRLAVDSKLQLSAEWLVLDMAANGYTSHTDSLGHHLGQRLASFGYTEASRGEVIAAGMLSEDKVLRSWKESPTHDKVLRVPIYQTAGVAFVEVEGSVHTWYWVVDFGVLPTLTPTPVPVLPTATPVPTSTTGPCSP</sequence>
<dbReference type="InterPro" id="IPR014044">
    <property type="entry name" value="CAP_dom"/>
</dbReference>
<accession>A0A0F9IB82</accession>